<protein>
    <submittedName>
        <fullName evidence="1">Uncharacterized protein</fullName>
    </submittedName>
</protein>
<reference evidence="1 2" key="2">
    <citation type="journal article" date="2019" name="G3 (Bethesda)">
        <title>Hybrid Assembly of the Genome of the Entomopathogenic Nematode Steinernema carpocapsae Identifies the X-Chromosome.</title>
        <authorList>
            <person name="Serra L."/>
            <person name="Macchietto M."/>
            <person name="Macias-Munoz A."/>
            <person name="McGill C.J."/>
            <person name="Rodriguez I.M."/>
            <person name="Rodriguez B."/>
            <person name="Murad R."/>
            <person name="Mortazavi A."/>
        </authorList>
    </citation>
    <scope>NUCLEOTIDE SEQUENCE [LARGE SCALE GENOMIC DNA]</scope>
    <source>
        <strain evidence="1 2">ALL</strain>
    </source>
</reference>
<reference evidence="1 2" key="1">
    <citation type="journal article" date="2015" name="Genome Biol.">
        <title>Comparative genomics of Steinernema reveals deeply conserved gene regulatory networks.</title>
        <authorList>
            <person name="Dillman A.R."/>
            <person name="Macchietto M."/>
            <person name="Porter C.F."/>
            <person name="Rogers A."/>
            <person name="Williams B."/>
            <person name="Antoshechkin I."/>
            <person name="Lee M.M."/>
            <person name="Goodwin Z."/>
            <person name="Lu X."/>
            <person name="Lewis E.E."/>
            <person name="Goodrich-Blair H."/>
            <person name="Stock S.P."/>
            <person name="Adams B.J."/>
            <person name="Sternberg P.W."/>
            <person name="Mortazavi A."/>
        </authorList>
    </citation>
    <scope>NUCLEOTIDE SEQUENCE [LARGE SCALE GENOMIC DNA]</scope>
    <source>
        <strain evidence="1 2">ALL</strain>
    </source>
</reference>
<proteinExistence type="predicted"/>
<dbReference type="AlphaFoldDB" id="A0A4V5ZY87"/>
<keyword evidence="2" id="KW-1185">Reference proteome</keyword>
<name>A0A4V5ZY87_STECR</name>
<dbReference type="Proteomes" id="UP000298663">
    <property type="component" value="Unassembled WGS sequence"/>
</dbReference>
<sequence length="84" mass="8882">MTCLHLREVESPVGRDALRAIPPLSTCGAVSAYGMHSKAALSFPLPSFARSGRASPTARLSPGLGSFAGFLQIVISPEPRFEIK</sequence>
<gene>
    <name evidence="1" type="ORF">L596_026664</name>
</gene>
<comment type="caution">
    <text evidence="1">The sequence shown here is derived from an EMBL/GenBank/DDBJ whole genome shotgun (WGS) entry which is preliminary data.</text>
</comment>
<accession>A0A4V5ZY87</accession>
<dbReference type="EMBL" id="AZBU02000010">
    <property type="protein sequence ID" value="TKR62745.1"/>
    <property type="molecule type" value="Genomic_DNA"/>
</dbReference>
<evidence type="ECO:0000313" key="1">
    <source>
        <dbReference type="EMBL" id="TKR62745.1"/>
    </source>
</evidence>
<evidence type="ECO:0000313" key="2">
    <source>
        <dbReference type="Proteomes" id="UP000298663"/>
    </source>
</evidence>
<organism evidence="1 2">
    <name type="scientific">Steinernema carpocapsae</name>
    <name type="common">Entomopathogenic nematode</name>
    <dbReference type="NCBI Taxonomy" id="34508"/>
    <lineage>
        <taxon>Eukaryota</taxon>
        <taxon>Metazoa</taxon>
        <taxon>Ecdysozoa</taxon>
        <taxon>Nematoda</taxon>
        <taxon>Chromadorea</taxon>
        <taxon>Rhabditida</taxon>
        <taxon>Tylenchina</taxon>
        <taxon>Panagrolaimomorpha</taxon>
        <taxon>Strongyloidoidea</taxon>
        <taxon>Steinernematidae</taxon>
        <taxon>Steinernema</taxon>
    </lineage>
</organism>